<dbReference type="NCBIfam" id="NF003465">
    <property type="entry name" value="PRK05089.1"/>
    <property type="match status" value="1"/>
</dbReference>
<evidence type="ECO:0000256" key="8">
    <source>
        <dbReference type="ARBA" id="ARBA00023008"/>
    </source>
</evidence>
<gene>
    <name evidence="11" type="ORF">Y5S_00701</name>
</gene>
<evidence type="ECO:0000256" key="1">
    <source>
        <dbReference type="ARBA" id="ARBA00004007"/>
    </source>
</evidence>
<accession>A0A095SPG5</accession>
<dbReference type="eggNOG" id="COG3175">
    <property type="taxonomic scope" value="Bacteria"/>
</dbReference>
<dbReference type="STRING" id="1177154.Y5S_00701"/>
<dbReference type="SUPFAM" id="SSF110111">
    <property type="entry name" value="Ctag/Cox11"/>
    <property type="match status" value="1"/>
</dbReference>
<keyword evidence="7 10" id="KW-1133">Transmembrane helix</keyword>
<dbReference type="AlphaFoldDB" id="A0A095SPG5"/>
<evidence type="ECO:0000256" key="6">
    <source>
        <dbReference type="ARBA" id="ARBA00022968"/>
    </source>
</evidence>
<organism evidence="11 12">
    <name type="scientific">Alcanivorax nanhaiticus</name>
    <dbReference type="NCBI Taxonomy" id="1177154"/>
    <lineage>
        <taxon>Bacteria</taxon>
        <taxon>Pseudomonadati</taxon>
        <taxon>Pseudomonadota</taxon>
        <taxon>Gammaproteobacteria</taxon>
        <taxon>Oceanospirillales</taxon>
        <taxon>Alcanivoracaceae</taxon>
        <taxon>Alcanivorax</taxon>
    </lineage>
</organism>
<dbReference type="InterPro" id="IPR023471">
    <property type="entry name" value="CtaG/Cox11_dom_sf"/>
</dbReference>
<keyword evidence="9 10" id="KW-0472">Membrane</keyword>
<comment type="caution">
    <text evidence="11">The sequence shown here is derived from an EMBL/GenBank/DDBJ whole genome shotgun (WGS) entry which is preliminary data.</text>
</comment>
<dbReference type="EMBL" id="ARXV01000002">
    <property type="protein sequence ID" value="KGD66229.1"/>
    <property type="molecule type" value="Genomic_DNA"/>
</dbReference>
<protein>
    <recommendedName>
        <fullName evidence="4">Cytochrome c oxidase assembly protein CtaG</fullName>
    </recommendedName>
</protein>
<dbReference type="InterPro" id="IPR007533">
    <property type="entry name" value="Cyt_c_oxidase_assmbl_CtaG"/>
</dbReference>
<comment type="subcellular location">
    <subcellularLocation>
        <location evidence="2">Cell inner membrane</location>
        <topology evidence="2">Single-pass type II membrane protein</topology>
        <orientation evidence="2">Periplasmic side</orientation>
    </subcellularLocation>
</comment>
<dbReference type="RefSeq" id="WP_035230438.1">
    <property type="nucleotide sequence ID" value="NZ_ARXV01000002.1"/>
</dbReference>
<dbReference type="PIRSF" id="PIRSF005413">
    <property type="entry name" value="COX11"/>
    <property type="match status" value="1"/>
</dbReference>
<evidence type="ECO:0000256" key="3">
    <source>
        <dbReference type="ARBA" id="ARBA00009620"/>
    </source>
</evidence>
<dbReference type="Gene3D" id="2.60.370.10">
    <property type="entry name" value="Ctag/Cox11"/>
    <property type="match status" value="1"/>
</dbReference>
<evidence type="ECO:0000256" key="7">
    <source>
        <dbReference type="ARBA" id="ARBA00022989"/>
    </source>
</evidence>
<evidence type="ECO:0000313" key="11">
    <source>
        <dbReference type="EMBL" id="KGD66229.1"/>
    </source>
</evidence>
<evidence type="ECO:0000256" key="2">
    <source>
        <dbReference type="ARBA" id="ARBA00004382"/>
    </source>
</evidence>
<evidence type="ECO:0000256" key="5">
    <source>
        <dbReference type="ARBA" id="ARBA00022692"/>
    </source>
</evidence>
<dbReference type="PATRIC" id="fig|1177154.3.peg.705"/>
<name>A0A095SPG5_9GAMM</name>
<evidence type="ECO:0000256" key="4">
    <source>
        <dbReference type="ARBA" id="ARBA00015384"/>
    </source>
</evidence>
<dbReference type="OrthoDB" id="9804841at2"/>
<evidence type="ECO:0000313" key="12">
    <source>
        <dbReference type="Proteomes" id="UP000029444"/>
    </source>
</evidence>
<evidence type="ECO:0000256" key="9">
    <source>
        <dbReference type="ARBA" id="ARBA00023136"/>
    </source>
</evidence>
<keyword evidence="6" id="KW-0735">Signal-anchor</keyword>
<dbReference type="PANTHER" id="PTHR21320:SF3">
    <property type="entry name" value="CYTOCHROME C OXIDASE ASSEMBLY PROTEIN COX11, MITOCHONDRIAL-RELATED"/>
    <property type="match status" value="1"/>
</dbReference>
<dbReference type="GO" id="GO:0005886">
    <property type="term" value="C:plasma membrane"/>
    <property type="evidence" value="ECO:0007669"/>
    <property type="project" value="UniProtKB-SubCell"/>
</dbReference>
<dbReference type="PANTHER" id="PTHR21320">
    <property type="entry name" value="CYTOCHROME C OXIDASE ASSEMBLY PROTEIN COX11-RELATED"/>
    <property type="match status" value="1"/>
</dbReference>
<keyword evidence="5 10" id="KW-0812">Transmembrane</keyword>
<sequence>MSENQPLSVEQRNKRTLKKLVIWAIAMFGFAFLMVPFYNVICDITGLNGKTSSTAATDAPAEVVEDRTVTVEFITQKGDGISGEFTSETKRVKVHPGEITLVHFYASNPTDSDMVTQSIPSVSPGIAARYLHKTQCFCFDQQTLAAGERKDMPMIFYLDPEIPSHINQFTLSYTIFDVTERVAGKNNSVAVN</sequence>
<dbReference type="Pfam" id="PF04442">
    <property type="entry name" value="CtaG_Cox11"/>
    <property type="match status" value="1"/>
</dbReference>
<dbReference type="Proteomes" id="UP000029444">
    <property type="component" value="Unassembled WGS sequence"/>
</dbReference>
<proteinExistence type="inferred from homology"/>
<reference evidence="11 12" key="1">
    <citation type="submission" date="2012-09" db="EMBL/GenBank/DDBJ databases">
        <title>Genome Sequence of alkane-degrading Bacterium Alcanivorax sp. 19-m-6.</title>
        <authorList>
            <person name="Lai Q."/>
            <person name="Shao Z."/>
        </authorList>
    </citation>
    <scope>NUCLEOTIDE SEQUENCE [LARGE SCALE GENOMIC DNA]</scope>
    <source>
        <strain evidence="11 12">19-m-6</strain>
    </source>
</reference>
<evidence type="ECO:0000256" key="10">
    <source>
        <dbReference type="SAM" id="Phobius"/>
    </source>
</evidence>
<comment type="function">
    <text evidence="1">Exerts its effect at some terminal stage of cytochrome c oxidase synthesis, probably by being involved in the insertion of the copper B into subunit I.</text>
</comment>
<feature type="transmembrane region" description="Helical" evidence="10">
    <location>
        <begin position="20"/>
        <end position="41"/>
    </location>
</feature>
<dbReference type="GO" id="GO:0005507">
    <property type="term" value="F:copper ion binding"/>
    <property type="evidence" value="ECO:0007669"/>
    <property type="project" value="InterPro"/>
</dbReference>
<keyword evidence="8" id="KW-0186">Copper</keyword>
<keyword evidence="12" id="KW-1185">Reference proteome</keyword>
<comment type="similarity">
    <text evidence="3">Belongs to the COX11/CtaG family.</text>
</comment>